<dbReference type="Gene3D" id="1.10.10.10">
    <property type="entry name" value="Winged helix-like DNA-binding domain superfamily/Winged helix DNA-binding domain"/>
    <property type="match status" value="1"/>
</dbReference>
<dbReference type="Pfam" id="PF21102">
    <property type="entry name" value="DprA_N"/>
    <property type="match status" value="1"/>
</dbReference>
<evidence type="ECO:0000259" key="3">
    <source>
        <dbReference type="Pfam" id="PF17782"/>
    </source>
</evidence>
<reference evidence="4 5" key="1">
    <citation type="journal article" date="2017" name="Nat. Commun.">
        <title>In situ click chemistry generation of cyclooxygenase-2 inhibitors.</title>
        <authorList>
            <person name="Bhardwaj A."/>
            <person name="Kaur J."/>
            <person name="Wuest M."/>
            <person name="Wuest F."/>
        </authorList>
    </citation>
    <scope>NUCLEOTIDE SEQUENCE [LARGE SCALE GENOMIC DNA]</scope>
    <source>
        <strain evidence="4">S2_018_000_R2_106</strain>
    </source>
</reference>
<evidence type="ECO:0000313" key="5">
    <source>
        <dbReference type="Proteomes" id="UP000320948"/>
    </source>
</evidence>
<comment type="caution">
    <text evidence="4">The sequence shown here is derived from an EMBL/GenBank/DDBJ whole genome shotgun (WGS) entry which is preliminary data.</text>
</comment>
<feature type="domain" description="DprA winged helix" evidence="3">
    <location>
        <begin position="317"/>
        <end position="376"/>
    </location>
</feature>
<dbReference type="GO" id="GO:0009294">
    <property type="term" value="P:DNA-mediated transformation"/>
    <property type="evidence" value="ECO:0007669"/>
    <property type="project" value="InterPro"/>
</dbReference>
<dbReference type="PANTHER" id="PTHR43022">
    <property type="entry name" value="PROTEIN SMF"/>
    <property type="match status" value="1"/>
</dbReference>
<evidence type="ECO:0000256" key="1">
    <source>
        <dbReference type="ARBA" id="ARBA00006525"/>
    </source>
</evidence>
<dbReference type="InterPro" id="IPR036388">
    <property type="entry name" value="WH-like_DNA-bd_sf"/>
</dbReference>
<dbReference type="Gene3D" id="3.40.50.450">
    <property type="match status" value="1"/>
</dbReference>
<gene>
    <name evidence="4" type="primary">dprA</name>
    <name evidence="4" type="ORF">DI628_03765</name>
</gene>
<dbReference type="Proteomes" id="UP000320948">
    <property type="component" value="Unassembled WGS sequence"/>
</dbReference>
<dbReference type="Pfam" id="PF02481">
    <property type="entry name" value="DNA_processg_A"/>
    <property type="match status" value="1"/>
</dbReference>
<organism evidence="4 5">
    <name type="scientific">Blastochloris viridis</name>
    <name type="common">Rhodopseudomonas viridis</name>
    <dbReference type="NCBI Taxonomy" id="1079"/>
    <lineage>
        <taxon>Bacteria</taxon>
        <taxon>Pseudomonadati</taxon>
        <taxon>Pseudomonadota</taxon>
        <taxon>Alphaproteobacteria</taxon>
        <taxon>Hyphomicrobiales</taxon>
        <taxon>Blastochloridaceae</taxon>
        <taxon>Blastochloris</taxon>
    </lineage>
</organism>
<dbReference type="SUPFAM" id="SSF102405">
    <property type="entry name" value="MCP/YpsA-like"/>
    <property type="match status" value="1"/>
</dbReference>
<evidence type="ECO:0000259" key="2">
    <source>
        <dbReference type="Pfam" id="PF02481"/>
    </source>
</evidence>
<evidence type="ECO:0000313" key="4">
    <source>
        <dbReference type="EMBL" id="TKW61750.1"/>
    </source>
</evidence>
<sequence>MTSSPLSPHNPEWLAKLRLARTSGIGPVSFRKLMRLRENACDIVADWDNLGMKLPKLAAADSVMRELDTLHKNGGTLLLHGDENYPKFLTELPDAPLVLSVLGDVNLLHTRQVAIVGNRNASAAGMSWSKQMASDLARAHVAVTSGLARGIDTAAHEGALAANGVTIAVVAGGVDHIYPPENSKLREAIIAHGCVVSEQAWGMTPTASLFPRRNRIIAGLSIGVAVSEATRHSGSLITAECALEYNREVWAVPGSPADPRSGGPNWLLKNGATLIENAADILCDLPSSPAPYAPKVAQTNLFDAPNEETPIIATVAPDTTSPQSSLSPTQNVFGLLSGVGITFDELVRQSGLDEAGLSGVLIELELDGHAVREADGRWRRA</sequence>
<name>A0A6N4R5P0_BLAVI</name>
<dbReference type="InterPro" id="IPR057666">
    <property type="entry name" value="DrpA_SLOG"/>
</dbReference>
<proteinExistence type="inferred from homology"/>
<dbReference type="Pfam" id="PF17782">
    <property type="entry name" value="WHD_DprA"/>
    <property type="match status" value="1"/>
</dbReference>
<dbReference type="AlphaFoldDB" id="A0A6N4R5P0"/>
<dbReference type="PANTHER" id="PTHR43022:SF1">
    <property type="entry name" value="PROTEIN SMF"/>
    <property type="match status" value="1"/>
</dbReference>
<feature type="domain" description="Smf/DprA SLOG" evidence="2">
    <location>
        <begin position="77"/>
        <end position="284"/>
    </location>
</feature>
<comment type="similarity">
    <text evidence="1">Belongs to the DprA/Smf family.</text>
</comment>
<dbReference type="InterPro" id="IPR041614">
    <property type="entry name" value="DprA_WH"/>
</dbReference>
<dbReference type="InterPro" id="IPR003488">
    <property type="entry name" value="DprA"/>
</dbReference>
<accession>A0A6N4R5P0</accession>
<protein>
    <submittedName>
        <fullName evidence="4">DNA-protecting protein DprA</fullName>
    </submittedName>
</protein>
<dbReference type="EMBL" id="VAFM01000001">
    <property type="protein sequence ID" value="TKW61750.1"/>
    <property type="molecule type" value="Genomic_DNA"/>
</dbReference>
<dbReference type="NCBIfam" id="TIGR00732">
    <property type="entry name" value="dprA"/>
    <property type="match status" value="1"/>
</dbReference>